<feature type="transmembrane region" description="Helical" evidence="1">
    <location>
        <begin position="38"/>
        <end position="57"/>
    </location>
</feature>
<dbReference type="Proteomes" id="UP000282323">
    <property type="component" value="Unassembled WGS sequence"/>
</dbReference>
<evidence type="ECO:0000256" key="1">
    <source>
        <dbReference type="SAM" id="Phobius"/>
    </source>
</evidence>
<protein>
    <submittedName>
        <fullName evidence="2">Metal-dependent hydrolase</fullName>
    </submittedName>
</protein>
<name>A0A3N6M978_NATCH</name>
<dbReference type="InterPro" id="IPR007404">
    <property type="entry name" value="YdjM-like"/>
</dbReference>
<keyword evidence="1" id="KW-0812">Transmembrane</keyword>
<dbReference type="GO" id="GO:0016787">
    <property type="term" value="F:hydrolase activity"/>
    <property type="evidence" value="ECO:0007669"/>
    <property type="project" value="UniProtKB-KW"/>
</dbReference>
<dbReference type="Pfam" id="PF04307">
    <property type="entry name" value="YdjM"/>
    <property type="match status" value="1"/>
</dbReference>
<gene>
    <name evidence="2" type="ORF">EA473_18180</name>
</gene>
<keyword evidence="2" id="KW-0378">Hydrolase</keyword>
<dbReference type="EMBL" id="REGA01000019">
    <property type="protein sequence ID" value="RQG91961.1"/>
    <property type="molecule type" value="Genomic_DNA"/>
</dbReference>
<reference evidence="2 3" key="1">
    <citation type="submission" date="2018-10" db="EMBL/GenBank/DDBJ databases">
        <title>Natrarchaeobius chitinivorans gen. nov., sp. nov., and Natrarchaeobius haloalkaliphilus sp. nov., alkaliphilic, chitin-utilizing haloarchaea from hypersaline alkaline lakes.</title>
        <authorList>
            <person name="Sorokin D.Y."/>
            <person name="Elcheninov A.G."/>
            <person name="Kostrikina N.A."/>
            <person name="Bale N.J."/>
            <person name="Sinninghe Damste J.S."/>
            <person name="Khijniak T.V."/>
            <person name="Kublanov I.V."/>
            <person name="Toshchakov S.V."/>
        </authorList>
    </citation>
    <scope>NUCLEOTIDE SEQUENCE [LARGE SCALE GENOMIC DNA]</scope>
    <source>
        <strain evidence="2 3">AArcht4T</strain>
    </source>
</reference>
<evidence type="ECO:0000313" key="2">
    <source>
        <dbReference type="EMBL" id="RQG91961.1"/>
    </source>
</evidence>
<dbReference type="RefSeq" id="WP_124197002.1">
    <property type="nucleotide sequence ID" value="NZ_REGA01000019.1"/>
</dbReference>
<keyword evidence="1" id="KW-1133">Transmembrane helix</keyword>
<evidence type="ECO:0000313" key="3">
    <source>
        <dbReference type="Proteomes" id="UP000282323"/>
    </source>
</evidence>
<keyword evidence="1" id="KW-0472">Membrane</keyword>
<organism evidence="2 3">
    <name type="scientific">Natrarchaeobius chitinivorans</name>
    <dbReference type="NCBI Taxonomy" id="1679083"/>
    <lineage>
        <taxon>Archaea</taxon>
        <taxon>Methanobacteriati</taxon>
        <taxon>Methanobacteriota</taxon>
        <taxon>Stenosarchaea group</taxon>
        <taxon>Halobacteria</taxon>
        <taxon>Halobacteriales</taxon>
        <taxon>Natrialbaceae</taxon>
        <taxon>Natrarchaeobius</taxon>
    </lineage>
</organism>
<accession>A0A3N6M978</accession>
<sequence length="165" mass="17843">MNKKGHVLNAVLLSIGLGYILEPATELAAVPATLETMVMIAVPVTLGAMVPDIDTAFGKHRKTLHNLPLLLAFFVFPLHFGNLEFVWIGVLTHYVLDMAGSRRGIALFYPLSSTEYDLPTGVPVSSRYATIVTVLVTGVELILAAAIVFDVPRWGLEVGRQAIGM</sequence>
<keyword evidence="3" id="KW-1185">Reference proteome</keyword>
<feature type="transmembrane region" description="Helical" evidence="1">
    <location>
        <begin position="69"/>
        <end position="90"/>
    </location>
</feature>
<comment type="caution">
    <text evidence="2">The sequence shown here is derived from an EMBL/GenBank/DDBJ whole genome shotgun (WGS) entry which is preliminary data.</text>
</comment>
<feature type="transmembrane region" description="Helical" evidence="1">
    <location>
        <begin position="128"/>
        <end position="151"/>
    </location>
</feature>
<dbReference type="AlphaFoldDB" id="A0A3N6M978"/>
<dbReference type="OrthoDB" id="199847at2157"/>
<proteinExistence type="predicted"/>